<dbReference type="Proteomes" id="UP001558613">
    <property type="component" value="Unassembled WGS sequence"/>
</dbReference>
<protein>
    <recommendedName>
        <fullName evidence="3">Secreted protein</fullName>
    </recommendedName>
</protein>
<evidence type="ECO:0000313" key="1">
    <source>
        <dbReference type="EMBL" id="KAL1251624.1"/>
    </source>
</evidence>
<gene>
    <name evidence="1" type="ORF">QQF64_019420</name>
</gene>
<comment type="caution">
    <text evidence="1">The sequence shown here is derived from an EMBL/GenBank/DDBJ whole genome shotgun (WGS) entry which is preliminary data.</text>
</comment>
<sequence length="79" mass="9209">MSAVALVVLASAMYILYRKRKRVKPKRNGFEPCVNTEETVQTEDEEVQYAETGFCRQNKQKEKANGTEEIIYSRIVKRH</sequence>
<keyword evidence="2" id="KW-1185">Reference proteome</keyword>
<proteinExistence type="predicted"/>
<reference evidence="1 2" key="1">
    <citation type="submission" date="2023-09" db="EMBL/GenBank/DDBJ databases">
        <authorList>
            <person name="Wang M."/>
        </authorList>
    </citation>
    <scope>NUCLEOTIDE SEQUENCE [LARGE SCALE GENOMIC DNA]</scope>
    <source>
        <strain evidence="1">GT-2023</strain>
        <tissue evidence="1">Liver</tissue>
    </source>
</reference>
<accession>A0ABR3LIR5</accession>
<evidence type="ECO:0000313" key="2">
    <source>
        <dbReference type="Proteomes" id="UP001558613"/>
    </source>
</evidence>
<dbReference type="EMBL" id="JAYMGO010000022">
    <property type="protein sequence ID" value="KAL1251624.1"/>
    <property type="molecule type" value="Genomic_DNA"/>
</dbReference>
<organism evidence="1 2">
    <name type="scientific">Cirrhinus molitorella</name>
    <name type="common">mud carp</name>
    <dbReference type="NCBI Taxonomy" id="172907"/>
    <lineage>
        <taxon>Eukaryota</taxon>
        <taxon>Metazoa</taxon>
        <taxon>Chordata</taxon>
        <taxon>Craniata</taxon>
        <taxon>Vertebrata</taxon>
        <taxon>Euteleostomi</taxon>
        <taxon>Actinopterygii</taxon>
        <taxon>Neopterygii</taxon>
        <taxon>Teleostei</taxon>
        <taxon>Ostariophysi</taxon>
        <taxon>Cypriniformes</taxon>
        <taxon>Cyprinidae</taxon>
        <taxon>Labeoninae</taxon>
        <taxon>Labeonini</taxon>
        <taxon>Cirrhinus</taxon>
    </lineage>
</organism>
<name>A0ABR3LIR5_9TELE</name>
<evidence type="ECO:0008006" key="3">
    <source>
        <dbReference type="Google" id="ProtNLM"/>
    </source>
</evidence>